<dbReference type="OrthoDB" id="29104at10239"/>
<evidence type="ECO:0000313" key="2">
    <source>
        <dbReference type="Proteomes" id="UP000204594"/>
    </source>
</evidence>
<protein>
    <submittedName>
        <fullName evidence="1">E4 ORF C</fullName>
    </submittedName>
</protein>
<keyword evidence="2" id="KW-1185">Reference proteome</keyword>
<organism evidence="1 2">
    <name type="scientific">Bat mastadenovirus G</name>
    <dbReference type="NCBI Taxonomy" id="2015376"/>
    <lineage>
        <taxon>Viruses</taxon>
        <taxon>Varidnaviria</taxon>
        <taxon>Bamfordvirae</taxon>
        <taxon>Preplasmiviricota</taxon>
        <taxon>Polisuviricotina</taxon>
        <taxon>Pharingeaviricetes</taxon>
        <taxon>Rowavirales</taxon>
        <taxon>Adenoviridae</taxon>
        <taxon>Mastadenovirus</taxon>
        <taxon>Mastadenovirus magnauris</taxon>
    </lineage>
</organism>
<dbReference type="GeneID" id="39105743"/>
<dbReference type="RefSeq" id="YP_009325359.1">
    <property type="nucleotide sequence ID" value="NC_031948.1"/>
</dbReference>
<name>A0A1J0FAR6_9ADEN</name>
<evidence type="ECO:0000313" key="1">
    <source>
        <dbReference type="EMBL" id="APC26081.1"/>
    </source>
</evidence>
<reference evidence="1 2" key="1">
    <citation type="journal article" date="2016" name="J. Virol.">
        <title>Evolution and cryo-EM capsid structure of a North American bat adenovirus and its relationship to other mastadenoviruses.</title>
        <authorList>
            <person name="Hackenbrack N."/>
            <person name="Rogers M.B."/>
            <person name="Ashley R.E."/>
            <person name="Keel M.K."/>
            <person name="Kubiski S.V."/>
            <person name="Bryan J.A."/>
            <person name="Ghedin E."/>
            <person name="Holmes E.C."/>
            <person name="Hafenstein S.L."/>
            <person name="Allison A.B."/>
        </authorList>
    </citation>
    <scope>NUCLEOTIDE SEQUENCE [LARGE SCALE GENOMIC DNA]</scope>
    <source>
        <strain evidence="1">250-A</strain>
    </source>
</reference>
<dbReference type="Proteomes" id="UP000204594">
    <property type="component" value="Segment"/>
</dbReference>
<dbReference type="EMBL" id="KX871230">
    <property type="protein sequence ID" value="APC26081.1"/>
    <property type="molecule type" value="Genomic_DNA"/>
</dbReference>
<proteinExistence type="predicted"/>
<accession>A0A1J0FAR6</accession>
<sequence length="140" mass="15304">MPAASADDICPKCMLFLVNLQAELVNKLLSVNPEIAQLLVASVDQFLKLWLQNICVTLEEQQSSEIDMFVGVCWLFLEPTSALVEIIQNSIANFVDNFLQSSCAAKGVYLSTVDLEQVSVKCISDLPDGVASLPQPTSMH</sequence>
<dbReference type="KEGG" id="vg:39105743"/>